<proteinExistence type="predicted"/>
<evidence type="ECO:0000313" key="1">
    <source>
        <dbReference type="EMBL" id="KAH7674696.1"/>
    </source>
</evidence>
<reference evidence="2" key="1">
    <citation type="journal article" date="2022" name="Nat. Commun.">
        <title>Chromosome evolution and the genetic basis of agronomically important traits in greater yam.</title>
        <authorList>
            <person name="Bredeson J.V."/>
            <person name="Lyons J.B."/>
            <person name="Oniyinde I.O."/>
            <person name="Okereke N.R."/>
            <person name="Kolade O."/>
            <person name="Nnabue I."/>
            <person name="Nwadili C.O."/>
            <person name="Hribova E."/>
            <person name="Parker M."/>
            <person name="Nwogha J."/>
            <person name="Shu S."/>
            <person name="Carlson J."/>
            <person name="Kariba R."/>
            <person name="Muthemba S."/>
            <person name="Knop K."/>
            <person name="Barton G.J."/>
            <person name="Sherwood A.V."/>
            <person name="Lopez-Montes A."/>
            <person name="Asiedu R."/>
            <person name="Jamnadass R."/>
            <person name="Muchugi A."/>
            <person name="Goodstein D."/>
            <person name="Egesi C.N."/>
            <person name="Featherston J."/>
            <person name="Asfaw A."/>
            <person name="Simpson G.G."/>
            <person name="Dolezel J."/>
            <person name="Hendre P.S."/>
            <person name="Van Deynze A."/>
            <person name="Kumar P.L."/>
            <person name="Obidiegwu J.E."/>
            <person name="Bhattacharjee R."/>
            <person name="Rokhsar D.S."/>
        </authorList>
    </citation>
    <scope>NUCLEOTIDE SEQUENCE [LARGE SCALE GENOMIC DNA]</scope>
    <source>
        <strain evidence="2">cv. TDa95/00328</strain>
    </source>
</reference>
<evidence type="ECO:0000313" key="2">
    <source>
        <dbReference type="Proteomes" id="UP000827976"/>
    </source>
</evidence>
<sequence>MDQQSQDYDQKEKETQTTQKRLICYTKRRSSVFNKEINSNLNPTPQSQMRFKIAYQRRCKAKPRYHTRRRGMRNTILEGKPKLTLQMISDTSLAKCQSSSKILPQRTTLGDKCQSAADIGESRIMARRRRRKRKKNNVVRDEASHLRRRARYLLIKMKQEQNLIDAYTGDGWKGRSREKLKPVMELQRARKEILKCKLGIRDAIRQLDLLKCEEIVEDSVVDADENVSREHIFCAKCKSREAFPDNDIMLCDGQCNRRFHQRCLDPQSGKIPTDQGWFCTFCECKRGILDVINAHLGTCFSVNSCWEDIFKEATNPDADNACLNPTGEWPSEDSADEDYDPDTNCNNHSRTATDESESSDACSSSGVYYTSDEASSYSNRPRNHFLNGTFGHIINEHFVDSGEAGDCDITNYRRQRRDVDYKKLHDEMFGKERGDKEQSEEDEDWGPHRRKRRRDAGCVDENGCSSTAVKESVSRDKKPVFRIPTNAVEKLRQVFAENELPSRTIRENLSKQLGLDSDKVGRWFRNARYAALKSRKSQAQISSQLQVNNPTEETDTDGKNSDEVVLDKTYLLPLSSIFHLPRNFKRAQQRKNAKSRITPLSKRHRSAANLPADKIQKLQEVLAENRFPSISVQRKLSHELDLPSRQVRAWFRNVACFSRRGDVQCKITSEKTVLGSEENPASQDNLLAAEHQHYLVEMERLCSIQDRLLNLKALLSCTTDEDQSSSKDLLKEQTTIFVPIAELTEKSQ</sequence>
<protein>
    <submittedName>
        <fullName evidence="1">Zinc finger RING/FYVE/PHD-type protein</fullName>
    </submittedName>
</protein>
<accession>A0ACB7VKR8</accession>
<organism evidence="1 2">
    <name type="scientific">Dioscorea alata</name>
    <name type="common">Purple yam</name>
    <dbReference type="NCBI Taxonomy" id="55571"/>
    <lineage>
        <taxon>Eukaryota</taxon>
        <taxon>Viridiplantae</taxon>
        <taxon>Streptophyta</taxon>
        <taxon>Embryophyta</taxon>
        <taxon>Tracheophyta</taxon>
        <taxon>Spermatophyta</taxon>
        <taxon>Magnoliopsida</taxon>
        <taxon>Liliopsida</taxon>
        <taxon>Dioscoreales</taxon>
        <taxon>Dioscoreaceae</taxon>
        <taxon>Dioscorea</taxon>
    </lineage>
</organism>
<keyword evidence="2" id="KW-1185">Reference proteome</keyword>
<comment type="caution">
    <text evidence="1">The sequence shown here is derived from an EMBL/GenBank/DDBJ whole genome shotgun (WGS) entry which is preliminary data.</text>
</comment>
<gene>
    <name evidence="1" type="ORF">IHE45_08G090800</name>
</gene>
<name>A0ACB7VKR8_DIOAL</name>
<dbReference type="EMBL" id="CM037018">
    <property type="protein sequence ID" value="KAH7674696.1"/>
    <property type="molecule type" value="Genomic_DNA"/>
</dbReference>
<dbReference type="Proteomes" id="UP000827976">
    <property type="component" value="Chromosome 8"/>
</dbReference>